<evidence type="ECO:0000256" key="4">
    <source>
        <dbReference type="ARBA" id="ARBA00040722"/>
    </source>
</evidence>
<dbReference type="InterPro" id="IPR013078">
    <property type="entry name" value="His_Pase_superF_clade-1"/>
</dbReference>
<accession>A0A7S1MIX5</accession>
<dbReference type="GO" id="GO:0090141">
    <property type="term" value="P:positive regulation of mitochondrial fission"/>
    <property type="evidence" value="ECO:0007669"/>
    <property type="project" value="TreeGrafter"/>
</dbReference>
<name>A0A7S1MIX5_NEODS</name>
<dbReference type="CDD" id="cd07067">
    <property type="entry name" value="HP_PGM_like"/>
    <property type="match status" value="1"/>
</dbReference>
<dbReference type="PANTHER" id="PTHR20935">
    <property type="entry name" value="PHOSPHOGLYCERATE MUTASE-RELATED"/>
    <property type="match status" value="1"/>
</dbReference>
<dbReference type="EMBL" id="HBGF01033521">
    <property type="protein sequence ID" value="CAD9130949.1"/>
    <property type="molecule type" value="Transcribed_RNA"/>
</dbReference>
<dbReference type="Gene3D" id="3.40.50.1240">
    <property type="entry name" value="Phosphoglycerate mutase-like"/>
    <property type="match status" value="1"/>
</dbReference>
<protein>
    <recommendedName>
        <fullName evidence="3">Serine/threonine-protein phosphatase PGAM5, mitochondrial</fullName>
    </recommendedName>
    <alternativeName>
        <fullName evidence="4">Serine/threonine-protein phosphatase Pgam5, mitochondrial</fullName>
    </alternativeName>
</protein>
<comment type="similarity">
    <text evidence="1">Belongs to the phosphoglycerate mutase family. BPG-dependent PGAM subfamily.</text>
</comment>
<dbReference type="GO" id="GO:0004722">
    <property type="term" value="F:protein serine/threonine phosphatase activity"/>
    <property type="evidence" value="ECO:0007669"/>
    <property type="project" value="TreeGrafter"/>
</dbReference>
<evidence type="ECO:0000256" key="3">
    <source>
        <dbReference type="ARBA" id="ARBA00039765"/>
    </source>
</evidence>
<dbReference type="GO" id="GO:0005739">
    <property type="term" value="C:mitochondrion"/>
    <property type="evidence" value="ECO:0007669"/>
    <property type="project" value="TreeGrafter"/>
</dbReference>
<dbReference type="SUPFAM" id="SSF53254">
    <property type="entry name" value="Phosphoglycerate mutase-like"/>
    <property type="match status" value="1"/>
</dbReference>
<dbReference type="Pfam" id="PF00300">
    <property type="entry name" value="His_Phos_1"/>
    <property type="match status" value="2"/>
</dbReference>
<evidence type="ECO:0000256" key="1">
    <source>
        <dbReference type="ARBA" id="ARBA00006717"/>
    </source>
</evidence>
<dbReference type="SMART" id="SM00855">
    <property type="entry name" value="PGAM"/>
    <property type="match status" value="1"/>
</dbReference>
<gene>
    <name evidence="5" type="ORF">NDES1114_LOCUS22450</name>
</gene>
<organism evidence="5">
    <name type="scientific">Neobodo designis</name>
    <name type="common">Flagellated protozoan</name>
    <name type="synonym">Bodo designis</name>
    <dbReference type="NCBI Taxonomy" id="312471"/>
    <lineage>
        <taxon>Eukaryota</taxon>
        <taxon>Discoba</taxon>
        <taxon>Euglenozoa</taxon>
        <taxon>Kinetoplastea</taxon>
        <taxon>Metakinetoplastina</taxon>
        <taxon>Neobodonida</taxon>
        <taxon>Neobodo</taxon>
    </lineage>
</organism>
<dbReference type="PANTHER" id="PTHR20935:SF0">
    <property type="entry name" value="SERINE_THREONINE-PROTEIN PHOSPHATASE PGAM5, MITOCHONDRIAL"/>
    <property type="match status" value="1"/>
</dbReference>
<dbReference type="AlphaFoldDB" id="A0A7S1MIX5"/>
<dbReference type="InterPro" id="IPR029033">
    <property type="entry name" value="His_PPase_superfam"/>
</dbReference>
<sequence length="274" mass="30068">MATAARRVFASCGLGASAGFWWSVSTRAASRVRCEEAGDARVPGRKTWGVPWVDDWDNPSERGLPTQSRSVKRQLVLIRHGQYEREKSAKSDSEQTLTELGRLQAEETGKYLARAIATSPLFRTTSVSAVHVSDLTRAQQTCSTLIDAMGDAAPKLTPAVDPLLREIFPCDPQPPYPKKARPESERIAEAAFSKYFHRPTRDESSVEVVVCHANVIRYFLCRALQVPPEAWLRFSLPHCSLTMISIDGKGRVSVGAVGAASHLAPEHQSVANIS</sequence>
<dbReference type="InterPro" id="IPR051021">
    <property type="entry name" value="Mito_Ser/Thr_phosphatase"/>
</dbReference>
<proteinExistence type="inferred from homology"/>
<evidence type="ECO:0000256" key="2">
    <source>
        <dbReference type="ARBA" id="ARBA00022801"/>
    </source>
</evidence>
<evidence type="ECO:0000313" key="5">
    <source>
        <dbReference type="EMBL" id="CAD9130949.1"/>
    </source>
</evidence>
<keyword evidence="2" id="KW-0378">Hydrolase</keyword>
<reference evidence="5" key="1">
    <citation type="submission" date="2021-01" db="EMBL/GenBank/DDBJ databases">
        <authorList>
            <person name="Corre E."/>
            <person name="Pelletier E."/>
            <person name="Niang G."/>
            <person name="Scheremetjew M."/>
            <person name="Finn R."/>
            <person name="Kale V."/>
            <person name="Holt S."/>
            <person name="Cochrane G."/>
            <person name="Meng A."/>
            <person name="Brown T."/>
            <person name="Cohen L."/>
        </authorList>
    </citation>
    <scope>NUCLEOTIDE SEQUENCE</scope>
    <source>
        <strain evidence="5">CCAP 1951/1</strain>
    </source>
</reference>